<accession>C0JZR4</accession>
<dbReference type="InterPro" id="IPR004453">
    <property type="entry name" value="QueG"/>
</dbReference>
<keyword evidence="4" id="KW-0479">Metal-binding</keyword>
<protein>
    <submittedName>
        <fullName evidence="10">4Fe-4S cluster binding protein</fullName>
    </submittedName>
</protein>
<dbReference type="InterPro" id="IPR017896">
    <property type="entry name" value="4Fe4S_Fe-S-bd"/>
</dbReference>
<name>C0JZR4_9BACT</name>
<dbReference type="PANTHER" id="PTHR30002">
    <property type="entry name" value="EPOXYQUEUOSINE REDUCTASE"/>
    <property type="match status" value="1"/>
</dbReference>
<dbReference type="Pfam" id="PF13484">
    <property type="entry name" value="Fer4_16"/>
    <property type="match status" value="1"/>
</dbReference>
<keyword evidence="7" id="KW-0408">Iron</keyword>
<keyword evidence="1" id="KW-0004">4Fe-4S</keyword>
<dbReference type="GO" id="GO:0008616">
    <property type="term" value="P:tRNA queuosine(34) biosynthetic process"/>
    <property type="evidence" value="ECO:0007669"/>
    <property type="project" value="UniProtKB-KW"/>
</dbReference>
<feature type="domain" description="4Fe-4S ferredoxin-type" evidence="9">
    <location>
        <begin position="211"/>
        <end position="240"/>
    </location>
</feature>
<evidence type="ECO:0000313" key="10">
    <source>
        <dbReference type="EMBL" id="ACM90944.1"/>
    </source>
</evidence>
<dbReference type="SUPFAM" id="SSF46548">
    <property type="entry name" value="alpha-helical ferredoxin"/>
    <property type="match status" value="1"/>
</dbReference>
<dbReference type="PROSITE" id="PS00198">
    <property type="entry name" value="4FE4S_FER_1"/>
    <property type="match status" value="1"/>
</dbReference>
<reference evidence="10" key="1">
    <citation type="submission" date="2008-11" db="EMBL/GenBank/DDBJ databases">
        <title>Isolation and characterization of a fructose-1,6-bisphosphatase in Bacteroides sp. from a rumen metagenomic library.</title>
        <authorList>
            <person name="Wang J."/>
            <person name="Liu K."/>
            <person name="Zhao S."/>
            <person name="Bu D."/>
            <person name="Li D."/>
            <person name="Yu P."/>
            <person name="Wei H."/>
            <person name="Zhou L."/>
        </authorList>
    </citation>
    <scope>NUCLEOTIDE SEQUENCE</scope>
</reference>
<dbReference type="InterPro" id="IPR013542">
    <property type="entry name" value="QueG_DUF1730"/>
</dbReference>
<dbReference type="Pfam" id="PF08331">
    <property type="entry name" value="QueG_DUF1730"/>
    <property type="match status" value="1"/>
</dbReference>
<keyword evidence="6" id="KW-0560">Oxidoreductase</keyword>
<evidence type="ECO:0000256" key="1">
    <source>
        <dbReference type="ARBA" id="ARBA00022485"/>
    </source>
</evidence>
<dbReference type="PROSITE" id="PS51379">
    <property type="entry name" value="4FE4S_FER_2"/>
    <property type="match status" value="1"/>
</dbReference>
<evidence type="ECO:0000256" key="5">
    <source>
        <dbReference type="ARBA" id="ARBA00022785"/>
    </source>
</evidence>
<evidence type="ECO:0000256" key="2">
    <source>
        <dbReference type="ARBA" id="ARBA00022490"/>
    </source>
</evidence>
<dbReference type="InterPro" id="IPR017900">
    <property type="entry name" value="4Fe4S_Fe_S_CS"/>
</dbReference>
<keyword evidence="2" id="KW-0963">Cytoplasm</keyword>
<dbReference type="GO" id="GO:0051539">
    <property type="term" value="F:4 iron, 4 sulfur cluster binding"/>
    <property type="evidence" value="ECO:0007669"/>
    <property type="project" value="UniProtKB-KW"/>
</dbReference>
<evidence type="ECO:0000256" key="7">
    <source>
        <dbReference type="ARBA" id="ARBA00023004"/>
    </source>
</evidence>
<organism evidence="10">
    <name type="scientific">uncultured bacterium URE12</name>
    <dbReference type="NCBI Taxonomy" id="581111"/>
    <lineage>
        <taxon>Bacteria</taxon>
        <taxon>environmental samples</taxon>
    </lineage>
</organism>
<dbReference type="GO" id="GO:0046872">
    <property type="term" value="F:metal ion binding"/>
    <property type="evidence" value="ECO:0007669"/>
    <property type="project" value="UniProtKB-KW"/>
</dbReference>
<evidence type="ECO:0000256" key="3">
    <source>
        <dbReference type="ARBA" id="ARBA00022694"/>
    </source>
</evidence>
<evidence type="ECO:0000256" key="4">
    <source>
        <dbReference type="ARBA" id="ARBA00022723"/>
    </source>
</evidence>
<keyword evidence="3" id="KW-0819">tRNA processing</keyword>
<evidence type="ECO:0000256" key="8">
    <source>
        <dbReference type="ARBA" id="ARBA00023014"/>
    </source>
</evidence>
<keyword evidence="5" id="KW-0671">Queuosine biosynthesis</keyword>
<dbReference type="AlphaFoldDB" id="C0JZR4"/>
<keyword evidence="8" id="KW-0411">Iron-sulfur</keyword>
<proteinExistence type="predicted"/>
<evidence type="ECO:0000259" key="9">
    <source>
        <dbReference type="PROSITE" id="PS51379"/>
    </source>
</evidence>
<dbReference type="EMBL" id="FJ529690">
    <property type="protein sequence ID" value="ACM90944.1"/>
    <property type="molecule type" value="Genomic_DNA"/>
</dbReference>
<dbReference type="PANTHER" id="PTHR30002:SF4">
    <property type="entry name" value="EPOXYQUEUOSINE REDUCTASE"/>
    <property type="match status" value="1"/>
</dbReference>
<dbReference type="GO" id="GO:0052693">
    <property type="term" value="F:epoxyqueuosine reductase activity"/>
    <property type="evidence" value="ECO:0007669"/>
    <property type="project" value="TreeGrafter"/>
</dbReference>
<evidence type="ECO:0000256" key="6">
    <source>
        <dbReference type="ARBA" id="ARBA00023002"/>
    </source>
</evidence>
<sequence length="287" mass="32074">MKNTGIYPGKAELKEIARRYGISMCGIVDARQPVPAYERFARLVNNVPVELAYLRRPDDKRRILAKWDPRAITALVCAFPYWNRNRDYNSEMAAAGSESGGACGFLQRTGRQNLQQELLARADVCISRYALSPDYHRTVKNRLREVRGALKEINPAICGSVFCDTSPVMEKDLAEMAGLGFRGRNTLIISPQAGSWFFIGGLTLNFYLEPDRPLTDIKGCGDCHRCEQACPAGALSGGHMDQGRCHSFLTTQKKEPLRFSGPEEKNKFIYSYGCDICQLVCPYNNIG</sequence>
<dbReference type="Gene3D" id="3.30.70.20">
    <property type="match status" value="1"/>
</dbReference>